<dbReference type="FunFam" id="2.170.300.10:FF:000001">
    <property type="entry name" value="Laminin subunit beta-1"/>
    <property type="match status" value="1"/>
</dbReference>
<keyword evidence="17" id="KW-1185">Reference proteome</keyword>
<dbReference type="Pfam" id="PF00055">
    <property type="entry name" value="Laminin_N"/>
    <property type="match status" value="1"/>
</dbReference>
<reference evidence="16 17" key="1">
    <citation type="journal article" date="2024" name="Proc. Natl. Acad. Sci. U.S.A.">
        <title>The genetic regulatory architecture and epigenomic basis for age-related changes in rattlesnake venom.</title>
        <authorList>
            <person name="Hogan M.P."/>
            <person name="Holding M.L."/>
            <person name="Nystrom G.S."/>
            <person name="Colston T.J."/>
            <person name="Bartlett D.A."/>
            <person name="Mason A.J."/>
            <person name="Ellsworth S.A."/>
            <person name="Rautsaw R.M."/>
            <person name="Lawrence K.C."/>
            <person name="Strickland J.L."/>
            <person name="He B."/>
            <person name="Fraser P."/>
            <person name="Margres M.J."/>
            <person name="Gilbert D.M."/>
            <person name="Gibbs H.L."/>
            <person name="Parkinson C.L."/>
            <person name="Rokyta D.R."/>
        </authorList>
    </citation>
    <scope>NUCLEOTIDE SEQUENCE [LARGE SCALE GENOMIC DNA]</scope>
    <source>
        <strain evidence="16">DRR0105</strain>
    </source>
</reference>
<feature type="disulfide bond" evidence="12">
    <location>
        <begin position="319"/>
        <end position="328"/>
    </location>
</feature>
<feature type="domain" description="Laminin EGF-like" evidence="14">
    <location>
        <begin position="417"/>
        <end position="468"/>
    </location>
</feature>
<evidence type="ECO:0000256" key="6">
    <source>
        <dbReference type="ARBA" id="ARBA00022869"/>
    </source>
</evidence>
<dbReference type="Pfam" id="PF24973">
    <property type="entry name" value="EGF_LMN_ATRN"/>
    <property type="match status" value="1"/>
</dbReference>
<keyword evidence="11 12" id="KW-0424">Laminin EGF-like domain</keyword>
<evidence type="ECO:0000259" key="15">
    <source>
        <dbReference type="PROSITE" id="PS51117"/>
    </source>
</evidence>
<name>A0AAW1BS38_CROAD</name>
<dbReference type="PROSITE" id="PS51117">
    <property type="entry name" value="LAMININ_NTER"/>
    <property type="match status" value="1"/>
</dbReference>
<accession>A0AAW1BS38</accession>
<dbReference type="PANTHER" id="PTHR10574:SF268">
    <property type="entry name" value="LAMININ SUBUNIT BETA-3"/>
    <property type="match status" value="1"/>
</dbReference>
<feature type="domain" description="Laminin EGF-like" evidence="14">
    <location>
        <begin position="290"/>
        <end position="353"/>
    </location>
</feature>
<comment type="caution">
    <text evidence="12">Lacks conserved residue(s) required for the propagation of feature annotation.</text>
</comment>
<dbReference type="GO" id="GO:0009887">
    <property type="term" value="P:animal organ morphogenesis"/>
    <property type="evidence" value="ECO:0007669"/>
    <property type="project" value="TreeGrafter"/>
</dbReference>
<dbReference type="GO" id="GO:0007411">
    <property type="term" value="P:axon guidance"/>
    <property type="evidence" value="ECO:0007669"/>
    <property type="project" value="TreeGrafter"/>
</dbReference>
<dbReference type="InterPro" id="IPR056863">
    <property type="entry name" value="LMN_ATRN_NET-like_EGF"/>
</dbReference>
<feature type="domain" description="Laminin EGF-like" evidence="14">
    <location>
        <begin position="354"/>
        <end position="416"/>
    </location>
</feature>
<feature type="coiled-coil region" evidence="13">
    <location>
        <begin position="986"/>
        <end position="1034"/>
    </location>
</feature>
<evidence type="ECO:0000313" key="17">
    <source>
        <dbReference type="Proteomes" id="UP001474421"/>
    </source>
</evidence>
<dbReference type="InterPro" id="IPR056558">
    <property type="entry name" value="LAMB1-4_helical"/>
</dbReference>
<dbReference type="CDD" id="cd00055">
    <property type="entry name" value="EGF_Lam"/>
    <property type="match status" value="6"/>
</dbReference>
<feature type="domain" description="Laminin N-terminal" evidence="15">
    <location>
        <begin position="61"/>
        <end position="289"/>
    </location>
</feature>
<evidence type="ECO:0000256" key="7">
    <source>
        <dbReference type="ARBA" id="ARBA00022889"/>
    </source>
</evidence>
<keyword evidence="5" id="KW-0677">Repeat</keyword>
<feature type="disulfide bond" evidence="12">
    <location>
        <begin position="439"/>
        <end position="448"/>
    </location>
</feature>
<keyword evidence="8 13" id="KW-0175">Coiled coil</keyword>
<keyword evidence="7" id="KW-0130">Cell adhesion</keyword>
<dbReference type="GO" id="GO:0043256">
    <property type="term" value="C:laminin complex"/>
    <property type="evidence" value="ECO:0007669"/>
    <property type="project" value="TreeGrafter"/>
</dbReference>
<evidence type="ECO:0000256" key="1">
    <source>
        <dbReference type="ARBA" id="ARBA00004302"/>
    </source>
</evidence>
<keyword evidence="3" id="KW-0272">Extracellular matrix</keyword>
<keyword evidence="6" id="KW-0084">Basement membrane</keyword>
<feature type="domain" description="Laminin EGF-like" evidence="14">
    <location>
        <begin position="572"/>
        <end position="621"/>
    </location>
</feature>
<dbReference type="InterPro" id="IPR008211">
    <property type="entry name" value="Laminin_N"/>
</dbReference>
<dbReference type="SMART" id="SM00180">
    <property type="entry name" value="EGF_Lam"/>
    <property type="match status" value="6"/>
</dbReference>
<evidence type="ECO:0000256" key="13">
    <source>
        <dbReference type="SAM" id="Coils"/>
    </source>
</evidence>
<evidence type="ECO:0000256" key="3">
    <source>
        <dbReference type="ARBA" id="ARBA00022530"/>
    </source>
</evidence>
<protein>
    <submittedName>
        <fullName evidence="16">Laminin subunit beta-3</fullName>
    </submittedName>
</protein>
<feature type="disulfide bond" evidence="12">
    <location>
        <begin position="605"/>
        <end position="619"/>
    </location>
</feature>
<dbReference type="FunFam" id="2.10.25.10:FF:000440">
    <property type="entry name" value="Laminin subunit beta 3"/>
    <property type="match status" value="1"/>
</dbReference>
<comment type="subcellular location">
    <subcellularLocation>
        <location evidence="1">Secreted</location>
        <location evidence="1">Extracellular space</location>
        <location evidence="1">Extracellular matrix</location>
        <location evidence="1">Basement membrane</location>
    </subcellularLocation>
</comment>
<proteinExistence type="predicted"/>
<keyword evidence="10" id="KW-0325">Glycoprotein</keyword>
<organism evidence="16 17">
    <name type="scientific">Crotalus adamanteus</name>
    <name type="common">Eastern diamondback rattlesnake</name>
    <dbReference type="NCBI Taxonomy" id="8729"/>
    <lineage>
        <taxon>Eukaryota</taxon>
        <taxon>Metazoa</taxon>
        <taxon>Chordata</taxon>
        <taxon>Craniata</taxon>
        <taxon>Vertebrata</taxon>
        <taxon>Euteleostomi</taxon>
        <taxon>Lepidosauria</taxon>
        <taxon>Squamata</taxon>
        <taxon>Bifurcata</taxon>
        <taxon>Unidentata</taxon>
        <taxon>Episquamata</taxon>
        <taxon>Toxicofera</taxon>
        <taxon>Serpentes</taxon>
        <taxon>Colubroidea</taxon>
        <taxon>Viperidae</taxon>
        <taxon>Crotalinae</taxon>
        <taxon>Crotalus</taxon>
    </lineage>
</organism>
<evidence type="ECO:0000256" key="5">
    <source>
        <dbReference type="ARBA" id="ARBA00022737"/>
    </source>
</evidence>
<evidence type="ECO:0000256" key="10">
    <source>
        <dbReference type="ARBA" id="ARBA00023180"/>
    </source>
</evidence>
<evidence type="ECO:0000256" key="8">
    <source>
        <dbReference type="ARBA" id="ARBA00023054"/>
    </source>
</evidence>
<dbReference type="GO" id="GO:0016477">
    <property type="term" value="P:cell migration"/>
    <property type="evidence" value="ECO:0007669"/>
    <property type="project" value="TreeGrafter"/>
</dbReference>
<feature type="disulfide bond" evidence="12">
    <location>
        <begin position="384"/>
        <end position="393"/>
    </location>
</feature>
<comment type="caution">
    <text evidence="16">The sequence shown here is derived from an EMBL/GenBank/DDBJ whole genome shotgun (WGS) entry which is preliminary data.</text>
</comment>
<dbReference type="GO" id="GO:0009888">
    <property type="term" value="P:tissue development"/>
    <property type="evidence" value="ECO:0007669"/>
    <property type="project" value="TreeGrafter"/>
</dbReference>
<feature type="disulfide bond" evidence="12">
    <location>
        <begin position="574"/>
        <end position="591"/>
    </location>
</feature>
<evidence type="ECO:0000259" key="14">
    <source>
        <dbReference type="PROSITE" id="PS50027"/>
    </source>
</evidence>
<dbReference type="SMART" id="SM00136">
    <property type="entry name" value="LamNT"/>
    <property type="match status" value="1"/>
</dbReference>
<dbReference type="GO" id="GO:0070831">
    <property type="term" value="P:basement membrane assembly"/>
    <property type="evidence" value="ECO:0007669"/>
    <property type="project" value="TreeGrafter"/>
</dbReference>
<dbReference type="InterPro" id="IPR002049">
    <property type="entry name" value="LE_dom"/>
</dbReference>
<evidence type="ECO:0000256" key="4">
    <source>
        <dbReference type="ARBA" id="ARBA00022729"/>
    </source>
</evidence>
<dbReference type="Pfam" id="PF00053">
    <property type="entry name" value="EGF_laminin"/>
    <property type="match status" value="5"/>
</dbReference>
<dbReference type="Pfam" id="PF23219">
    <property type="entry name" value="LAMB1"/>
    <property type="match status" value="1"/>
</dbReference>
<evidence type="ECO:0000256" key="2">
    <source>
        <dbReference type="ARBA" id="ARBA00022525"/>
    </source>
</evidence>
<feature type="disulfide bond" evidence="12">
    <location>
        <begin position="593"/>
        <end position="602"/>
    </location>
</feature>
<dbReference type="AlphaFoldDB" id="A0AAW1BS38"/>
<evidence type="ECO:0000256" key="12">
    <source>
        <dbReference type="PROSITE-ProRule" id="PRU00460"/>
    </source>
</evidence>
<keyword evidence="4" id="KW-0732">Signal</keyword>
<dbReference type="Gene3D" id="2.10.25.10">
    <property type="entry name" value="Laminin"/>
    <property type="match status" value="4"/>
</dbReference>
<dbReference type="Gene3D" id="2.60.120.260">
    <property type="entry name" value="Galactose-binding domain-like"/>
    <property type="match status" value="1"/>
</dbReference>
<dbReference type="InterPro" id="IPR050440">
    <property type="entry name" value="Laminin/Netrin_ECM"/>
</dbReference>
<dbReference type="PROSITE" id="PS01248">
    <property type="entry name" value="EGF_LAM_1"/>
    <property type="match status" value="2"/>
</dbReference>
<evidence type="ECO:0000256" key="11">
    <source>
        <dbReference type="ARBA" id="ARBA00023292"/>
    </source>
</evidence>
<feature type="coiled-coil region" evidence="13">
    <location>
        <begin position="1146"/>
        <end position="1173"/>
    </location>
</feature>
<gene>
    <name evidence="16" type="ORF">NXF25_009383</name>
</gene>
<evidence type="ECO:0000313" key="16">
    <source>
        <dbReference type="EMBL" id="KAK9404556.1"/>
    </source>
</evidence>
<dbReference type="FunFam" id="2.60.120.260:FF:000073">
    <property type="entry name" value="Laminin subunit beta 3"/>
    <property type="match status" value="1"/>
</dbReference>
<dbReference type="FunFam" id="2.10.25.10:FF:000084">
    <property type="entry name" value="Laminin subunit alpha 3"/>
    <property type="match status" value="1"/>
</dbReference>
<dbReference type="FunFam" id="2.10.25.10:FF:000101">
    <property type="entry name" value="Laminin subunit beta 1"/>
    <property type="match status" value="1"/>
</dbReference>
<dbReference type="PROSITE" id="PS50027">
    <property type="entry name" value="EGF_LAM_2"/>
    <property type="match status" value="5"/>
</dbReference>
<dbReference type="Gene3D" id="2.170.300.10">
    <property type="entry name" value="Tie2 ligand-binding domain superfamily"/>
    <property type="match status" value="1"/>
</dbReference>
<dbReference type="EMBL" id="JAOTOJ010000003">
    <property type="protein sequence ID" value="KAK9404556.1"/>
    <property type="molecule type" value="Genomic_DNA"/>
</dbReference>
<dbReference type="PANTHER" id="PTHR10574">
    <property type="entry name" value="NETRIN/LAMININ-RELATED"/>
    <property type="match status" value="1"/>
</dbReference>
<feature type="domain" description="Laminin EGF-like" evidence="14">
    <location>
        <begin position="469"/>
        <end position="523"/>
    </location>
</feature>
<dbReference type="GO" id="GO:0034446">
    <property type="term" value="P:substrate adhesion-dependent cell spreading"/>
    <property type="evidence" value="ECO:0007669"/>
    <property type="project" value="TreeGrafter"/>
</dbReference>
<sequence>MMQTTSKFYEYVEFLLIFFRHAESCCLQVKEARRGIPADPCTKEKEKDRIVQVTLECCEAHHYVDIPSSGLSIPPGRIHYLKASSTCGLTQPETSCTPYGEWQMKCCRCDSRIPHAFNSHRVENVLSSTGHKRWWQSQNDVKHVSLQLDLNNKFQLANLLLDFRSPLPGGMVIERSTDFGTTWKIYQYLSTDCSTTFPWIPKSLPQKWHDIRCQDIQSQHRQPQNGGKIKFNPVDLLSGLMTSQSQRINNLAEFTNLRINFTQFTRFPHQGYRLPSAFYALNEMQVEGSCFCHGHADRCAVPDASSGESRAMVHGNCVCQHNTAGPNCDHCASFYNDQPWRPAEDDNPNECHRCNCNGHSHKCHFDLSIYQANGGKNGGVCEDCQHNTAGRNCELCKINFFRNRRFDLGHPEVCLPCECDPDGTVPDSSCDRLNGHCVCKENVQGDRCHLCKPGFTQLTNSNPQGCHECACNILGSRRNMPCDDESGRCFCLPNVVGEKCDECAANHWKIASGEGCWPCNCHPQNSLSLQCNQFTGQCPCRESYGGLTCSSVEVQECPHHTFGNVRIGCRACDCNFQGTEVMGCNKLTGSCLCRSGFTGPQCNQCQRGYCGNYHHCEACHPCFQAYDDDIQRFGLRQAALKNSTQHLQIGTITSGFNSRLLEVERKIQHIQQTLDNPLITEQGLDQVANTIATIRQTVEGLSSEILFEDEVSSLSIEMDALDKSLHLITEQYQNKKAEFEASRSIDLSGAFKTIRSAHLTSSNASVRIADSSGLLAQSLENRRNAERLESGLIDPDSGFEVLQNKMAVTPNLTPVINKVCSVVRSEVCTPSECIGYLCPHQNANECSSGLSCRGILALSGSSIQTARKTAQEFRNFNSQLQGTEQMIRAAEITSSKIQTNAQNLRNQMSIIRTQIEADIQRTQQSIRQVRSFLTDPDVDATTIQLVSNYILSLNLPIDTGTILSKITEIQNLIAKLQCPDSIIAQTAGDIAKAKQLQREAEEARNQASTIEGNVDDVLQKLKQGEIALQEAELTIHDSTFPLQRIQTRLDEIQTILTPTQVNVRDITNQLDSFTETLVQLQHKANQNQVLAADAQQQATEAHKQAKSTQQVFEQLNGKYIDLKRRMGQGSNLGIQGDRIQTAHTEANILLNEALNMMAKMAALETELQESNNEFILKSARLEGLEKKVETIRDHISQRVAYYASCTD</sequence>
<evidence type="ECO:0000256" key="9">
    <source>
        <dbReference type="ARBA" id="ARBA00023157"/>
    </source>
</evidence>
<feature type="disulfide bond" evidence="12">
    <location>
        <begin position="491"/>
        <end position="500"/>
    </location>
</feature>
<dbReference type="Proteomes" id="UP001474421">
    <property type="component" value="Unassembled WGS sequence"/>
</dbReference>
<feature type="disulfide bond" evidence="12">
    <location>
        <begin position="572"/>
        <end position="584"/>
    </location>
</feature>
<dbReference type="SUPFAM" id="SSF57196">
    <property type="entry name" value="EGF/Laminin"/>
    <property type="match status" value="4"/>
</dbReference>
<dbReference type="PRINTS" id="PR00011">
    <property type="entry name" value="EGFLAMININ"/>
</dbReference>
<keyword evidence="9 12" id="KW-1015">Disulfide bond</keyword>
<dbReference type="FunFam" id="2.10.25.10:FF:000333">
    <property type="entry name" value="netrin-4 isoform X2"/>
    <property type="match status" value="1"/>
</dbReference>
<keyword evidence="2" id="KW-0964">Secreted</keyword>